<proteinExistence type="predicted"/>
<sequence>MLPTRALPLLAAVGLALTVSACGRRGALEAPAASARSGAGLGTDARAAAGATPGATASPRQLPDSIGLGGGSATPAPDAVRAGDELSLSAVPAGGSEAPIETSRGAKRGYRVPKAPFILDPLL</sequence>
<keyword evidence="2" id="KW-0732">Signal</keyword>
<organism evidence="3 4">
    <name type="scientific">Methylobacterium hispanicum</name>
    <dbReference type="NCBI Taxonomy" id="270350"/>
    <lineage>
        <taxon>Bacteria</taxon>
        <taxon>Pseudomonadati</taxon>
        <taxon>Pseudomonadota</taxon>
        <taxon>Alphaproteobacteria</taxon>
        <taxon>Hyphomicrobiales</taxon>
        <taxon>Methylobacteriaceae</taxon>
        <taxon>Methylobacterium</taxon>
    </lineage>
</organism>
<keyword evidence="4" id="KW-1185">Reference proteome</keyword>
<feature type="chain" id="PRO_5043741675" description="Lipoprotein" evidence="2">
    <location>
        <begin position="22"/>
        <end position="123"/>
    </location>
</feature>
<dbReference type="AlphaFoldDB" id="A0AAV4ZW57"/>
<dbReference type="EMBL" id="BPQO01000046">
    <property type="protein sequence ID" value="GJD92483.1"/>
    <property type="molecule type" value="Genomic_DNA"/>
</dbReference>
<feature type="signal peptide" evidence="2">
    <location>
        <begin position="1"/>
        <end position="21"/>
    </location>
</feature>
<reference evidence="3" key="1">
    <citation type="journal article" date="2016" name="Front. Microbiol.">
        <title>Genome Sequence of the Piezophilic, Mesophilic Sulfate-Reducing Bacterium Desulfovibrio indicus J2T.</title>
        <authorList>
            <person name="Cao J."/>
            <person name="Maignien L."/>
            <person name="Shao Z."/>
            <person name="Alain K."/>
            <person name="Jebbar M."/>
        </authorList>
    </citation>
    <scope>NUCLEOTIDE SEQUENCE</scope>
    <source>
        <strain evidence="3">DSM 16372</strain>
    </source>
</reference>
<dbReference type="RefSeq" id="WP_066924332.1">
    <property type="nucleotide sequence ID" value="NZ_BPQO01000046.1"/>
</dbReference>
<name>A0AAV4ZW57_9HYPH</name>
<evidence type="ECO:0008006" key="5">
    <source>
        <dbReference type="Google" id="ProtNLM"/>
    </source>
</evidence>
<evidence type="ECO:0000256" key="2">
    <source>
        <dbReference type="SAM" id="SignalP"/>
    </source>
</evidence>
<evidence type="ECO:0000256" key="1">
    <source>
        <dbReference type="SAM" id="MobiDB-lite"/>
    </source>
</evidence>
<dbReference type="PROSITE" id="PS51257">
    <property type="entry name" value="PROKAR_LIPOPROTEIN"/>
    <property type="match status" value="1"/>
</dbReference>
<evidence type="ECO:0000313" key="3">
    <source>
        <dbReference type="EMBL" id="GJD92483.1"/>
    </source>
</evidence>
<accession>A0AAV4ZW57</accession>
<gene>
    <name evidence="3" type="ORF">BHAOGJBA_6037</name>
</gene>
<feature type="compositionally biased region" description="Low complexity" evidence="1">
    <location>
        <begin position="42"/>
        <end position="57"/>
    </location>
</feature>
<reference evidence="3" key="2">
    <citation type="submission" date="2021-08" db="EMBL/GenBank/DDBJ databases">
        <authorList>
            <person name="Tani A."/>
            <person name="Ola A."/>
            <person name="Ogura Y."/>
            <person name="Katsura K."/>
            <person name="Hayashi T."/>
        </authorList>
    </citation>
    <scope>NUCLEOTIDE SEQUENCE</scope>
    <source>
        <strain evidence="3">DSM 16372</strain>
    </source>
</reference>
<dbReference type="Proteomes" id="UP001055247">
    <property type="component" value="Unassembled WGS sequence"/>
</dbReference>
<feature type="region of interest" description="Disordered" evidence="1">
    <location>
        <begin position="30"/>
        <end position="79"/>
    </location>
</feature>
<evidence type="ECO:0000313" key="4">
    <source>
        <dbReference type="Proteomes" id="UP001055247"/>
    </source>
</evidence>
<comment type="caution">
    <text evidence="3">The sequence shown here is derived from an EMBL/GenBank/DDBJ whole genome shotgun (WGS) entry which is preliminary data.</text>
</comment>
<protein>
    <recommendedName>
        <fullName evidence="5">Lipoprotein</fullName>
    </recommendedName>
</protein>